<protein>
    <submittedName>
        <fullName evidence="9">MLO-like protein 8</fullName>
    </submittedName>
</protein>
<evidence type="ECO:0000256" key="2">
    <source>
        <dbReference type="ARBA" id="ARBA00006574"/>
    </source>
</evidence>
<comment type="caution">
    <text evidence="9">The sequence shown here is derived from an EMBL/GenBank/DDBJ whole genome shotgun (WGS) entry which is preliminary data.</text>
</comment>
<evidence type="ECO:0000256" key="7">
    <source>
        <dbReference type="ARBA" id="ARBA00023265"/>
    </source>
</evidence>
<evidence type="ECO:0000256" key="5">
    <source>
        <dbReference type="ARBA" id="ARBA00022989"/>
    </source>
</evidence>
<accession>A0A438ETA2</accession>
<evidence type="ECO:0000313" key="9">
    <source>
        <dbReference type="EMBL" id="RVW50865.1"/>
    </source>
</evidence>
<evidence type="ECO:0000313" key="10">
    <source>
        <dbReference type="Proteomes" id="UP000288805"/>
    </source>
</evidence>
<dbReference type="PANTHER" id="PTHR31942:SF53">
    <property type="entry name" value="MLO-LIKE PROTEIN 5-RELATED"/>
    <property type="match status" value="1"/>
</dbReference>
<dbReference type="AlphaFoldDB" id="A0A438ETA2"/>
<dbReference type="GO" id="GO:0016020">
    <property type="term" value="C:membrane"/>
    <property type="evidence" value="ECO:0007669"/>
    <property type="project" value="UniProtKB-SubCell"/>
</dbReference>
<sequence length="171" mass="19299">MGEGEGNSRELDQTPTWAVAAVCAVIILISIILEKVLHLVGELFQRRRKKALYEALEKVKGELMILGFISLLLTFGQNYISKICIPSDLADTMLPCPSGGQAHHEAEHKPEPAEGEHHRKLLWNEHRFLSVESEGVVCKESLRGWDGYTMKPWTSDFTRVYWKVFGNSSFG</sequence>
<keyword evidence="7" id="KW-0568">Pathogenesis-related protein</keyword>
<keyword evidence="4" id="KW-0611">Plant defense</keyword>
<dbReference type="GO" id="GO:0006952">
    <property type="term" value="P:defense response"/>
    <property type="evidence" value="ECO:0007669"/>
    <property type="project" value="UniProtKB-KW"/>
</dbReference>
<dbReference type="PANTHER" id="PTHR31942">
    <property type="entry name" value="MLO-LIKE PROTEIN 1"/>
    <property type="match status" value="1"/>
</dbReference>
<gene>
    <name evidence="9" type="primary">MLO8_1</name>
    <name evidence="9" type="ORF">CK203_071345</name>
</gene>
<keyword evidence="3 8" id="KW-0812">Transmembrane</keyword>
<evidence type="ECO:0000256" key="4">
    <source>
        <dbReference type="ARBA" id="ARBA00022821"/>
    </source>
</evidence>
<evidence type="ECO:0000256" key="3">
    <source>
        <dbReference type="ARBA" id="ARBA00022692"/>
    </source>
</evidence>
<dbReference type="Proteomes" id="UP000288805">
    <property type="component" value="Unassembled WGS sequence"/>
</dbReference>
<comment type="similarity">
    <text evidence="2">Belongs to the MLO family.</text>
</comment>
<dbReference type="InterPro" id="IPR004326">
    <property type="entry name" value="Mlo"/>
</dbReference>
<evidence type="ECO:0000256" key="6">
    <source>
        <dbReference type="ARBA" id="ARBA00023136"/>
    </source>
</evidence>
<dbReference type="Pfam" id="PF03094">
    <property type="entry name" value="Mlo"/>
    <property type="match status" value="1"/>
</dbReference>
<keyword evidence="5 8" id="KW-1133">Transmembrane helix</keyword>
<evidence type="ECO:0000256" key="1">
    <source>
        <dbReference type="ARBA" id="ARBA00004141"/>
    </source>
</evidence>
<proteinExistence type="inferred from homology"/>
<feature type="transmembrane region" description="Helical" evidence="8">
    <location>
        <begin position="17"/>
        <end position="40"/>
    </location>
</feature>
<comment type="subcellular location">
    <subcellularLocation>
        <location evidence="1">Membrane</location>
        <topology evidence="1">Multi-pass membrane protein</topology>
    </subcellularLocation>
</comment>
<name>A0A438ETA2_VITVI</name>
<keyword evidence="6 8" id="KW-0472">Membrane</keyword>
<dbReference type="EMBL" id="QGNW01001190">
    <property type="protein sequence ID" value="RVW50865.1"/>
    <property type="molecule type" value="Genomic_DNA"/>
</dbReference>
<evidence type="ECO:0000256" key="8">
    <source>
        <dbReference type="SAM" id="Phobius"/>
    </source>
</evidence>
<organism evidence="9 10">
    <name type="scientific">Vitis vinifera</name>
    <name type="common">Grape</name>
    <dbReference type="NCBI Taxonomy" id="29760"/>
    <lineage>
        <taxon>Eukaryota</taxon>
        <taxon>Viridiplantae</taxon>
        <taxon>Streptophyta</taxon>
        <taxon>Embryophyta</taxon>
        <taxon>Tracheophyta</taxon>
        <taxon>Spermatophyta</taxon>
        <taxon>Magnoliopsida</taxon>
        <taxon>eudicotyledons</taxon>
        <taxon>Gunneridae</taxon>
        <taxon>Pentapetalae</taxon>
        <taxon>rosids</taxon>
        <taxon>Vitales</taxon>
        <taxon>Vitaceae</taxon>
        <taxon>Viteae</taxon>
        <taxon>Vitis</taxon>
    </lineage>
</organism>
<reference evidence="9 10" key="1">
    <citation type="journal article" date="2018" name="PLoS Genet.">
        <title>Population sequencing reveals clonal diversity and ancestral inbreeding in the grapevine cultivar Chardonnay.</title>
        <authorList>
            <person name="Roach M.J."/>
            <person name="Johnson D.L."/>
            <person name="Bohlmann J."/>
            <person name="van Vuuren H.J."/>
            <person name="Jones S.J."/>
            <person name="Pretorius I.S."/>
            <person name="Schmidt S.A."/>
            <person name="Borneman A.R."/>
        </authorList>
    </citation>
    <scope>NUCLEOTIDE SEQUENCE [LARGE SCALE GENOMIC DNA]</scope>
    <source>
        <strain evidence="10">cv. Chardonnay</strain>
        <tissue evidence="9">Leaf</tissue>
    </source>
</reference>